<reference evidence="2 3" key="1">
    <citation type="submission" date="2013-10" db="EMBL/GenBank/DDBJ databases">
        <title>The Genome Sequence of Helicobacter canis NCTC 12740.</title>
        <authorList>
            <consortium name="The Broad Institute Genomics Platform"/>
            <person name="Earl A."/>
            <person name="Fox J.G."/>
            <person name="Shen Z."/>
            <person name="Young S.K."/>
            <person name="Zeng Q."/>
            <person name="Gargeya S."/>
            <person name="Fitzgerald M."/>
            <person name="Abouelleil A."/>
            <person name="Alvarado L."/>
            <person name="Chapman S.B."/>
            <person name="Gainer-Dewar J."/>
            <person name="Goldberg J."/>
            <person name="Griggs A."/>
            <person name="Gujja S."/>
            <person name="Hansen M."/>
            <person name="Howarth C."/>
            <person name="Imamovic A."/>
            <person name="Ireland A."/>
            <person name="Larimer J."/>
            <person name="McCowan C."/>
            <person name="Murphy C."/>
            <person name="Pearson M."/>
            <person name="Poon T.W."/>
            <person name="Priest M."/>
            <person name="Roberts A."/>
            <person name="Saif S."/>
            <person name="Shea T."/>
            <person name="Sykes S."/>
            <person name="Wortman J."/>
            <person name="Nusbaum C."/>
            <person name="Birren B."/>
        </authorList>
    </citation>
    <scope>NUCLEOTIDE SEQUENCE [LARGE SCALE GENOMIC DNA]</scope>
    <source>
        <strain evidence="2 3">NCTC 12740</strain>
    </source>
</reference>
<dbReference type="STRING" id="1357399.HMPREF2087_00500"/>
<dbReference type="HOGENOM" id="CLU_007383_1_7_7"/>
<dbReference type="InterPro" id="IPR036291">
    <property type="entry name" value="NAD(P)-bd_dom_sf"/>
</dbReference>
<dbReference type="Pfam" id="PF16363">
    <property type="entry name" value="GDP_Man_Dehyd"/>
    <property type="match status" value="1"/>
</dbReference>
<organism evidence="2 3">
    <name type="scientific">Helicobacter canis NCTC 12740</name>
    <dbReference type="NCBI Taxonomy" id="1357399"/>
    <lineage>
        <taxon>Bacteria</taxon>
        <taxon>Pseudomonadati</taxon>
        <taxon>Campylobacterota</taxon>
        <taxon>Epsilonproteobacteria</taxon>
        <taxon>Campylobacterales</taxon>
        <taxon>Helicobacteraceae</taxon>
        <taxon>Helicobacter</taxon>
    </lineage>
</organism>
<name>V8CKH1_9HELI</name>
<dbReference type="SUPFAM" id="SSF51735">
    <property type="entry name" value="NAD(P)-binding Rossmann-fold domains"/>
    <property type="match status" value="1"/>
</dbReference>
<dbReference type="Proteomes" id="UP000018688">
    <property type="component" value="Unassembled WGS sequence"/>
</dbReference>
<dbReference type="PANTHER" id="PTHR43000">
    <property type="entry name" value="DTDP-D-GLUCOSE 4,6-DEHYDRATASE-RELATED"/>
    <property type="match status" value="1"/>
</dbReference>
<dbReference type="Gene3D" id="3.90.25.10">
    <property type="entry name" value="UDP-galactose 4-epimerase, domain 1"/>
    <property type="match status" value="1"/>
</dbReference>
<dbReference type="eggNOG" id="COG0451">
    <property type="taxonomic scope" value="Bacteria"/>
</dbReference>
<dbReference type="OrthoDB" id="9779041at2"/>
<dbReference type="Gene3D" id="3.40.50.720">
    <property type="entry name" value="NAD(P)-binding Rossmann-like Domain"/>
    <property type="match status" value="1"/>
</dbReference>
<comment type="caution">
    <text evidence="2">The sequence shown here is derived from an EMBL/GenBank/DDBJ whole genome shotgun (WGS) entry which is preliminary data.</text>
</comment>
<dbReference type="NCBIfam" id="TIGR02622">
    <property type="entry name" value="CDP_4_6_dhtase"/>
    <property type="match status" value="1"/>
</dbReference>
<dbReference type="InterPro" id="IPR016040">
    <property type="entry name" value="NAD(P)-bd_dom"/>
</dbReference>
<keyword evidence="3" id="KW-1185">Reference proteome</keyword>
<evidence type="ECO:0000313" key="3">
    <source>
        <dbReference type="Proteomes" id="UP000018688"/>
    </source>
</evidence>
<dbReference type="RefSeq" id="WP_023929415.1">
    <property type="nucleotide sequence ID" value="NZ_KI669458.1"/>
</dbReference>
<evidence type="ECO:0000313" key="2">
    <source>
        <dbReference type="EMBL" id="ETD27582.1"/>
    </source>
</evidence>
<dbReference type="EMBL" id="AZJJ01000001">
    <property type="protein sequence ID" value="ETD27582.1"/>
    <property type="molecule type" value="Genomic_DNA"/>
</dbReference>
<dbReference type="AlphaFoldDB" id="V8CKH1"/>
<dbReference type="InterPro" id="IPR013445">
    <property type="entry name" value="CDP_4_6_deHydtase"/>
</dbReference>
<gene>
    <name evidence="2" type="ORF">HMPREF2087_00500</name>
</gene>
<feature type="domain" description="NAD(P)-binding" evidence="1">
    <location>
        <begin position="12"/>
        <end position="330"/>
    </location>
</feature>
<proteinExistence type="predicted"/>
<dbReference type="PATRIC" id="fig|1357399.3.peg.524"/>
<sequence>MFDEAYRGKRVLLTGHTGFKGSWLALWLSHLGARLYGYSLPPQEPSHYTLSGAQRLFAKEWLADINDYATLESALQEAKPEVVLHLAAQPLVRQSYQDPLGSFATNALGVANVLNACRKLESVRAVVIVTTDKVYENKEWLYGYRECDALGGYDPYSASKACAEIITDSMRRSFFHPESYGASGSKGHSVLIATARAGNVIGGGDFSQDRLLPDLVRAARTSGKAHIRSPQATRPWQFVCESLQGYLLLGQALLAGRIECASSFNFGPSGGQILRVEQVLELTAQEWEQIAYTIEPDSSLHESGLLALDSSKARQLLGFSPLWSAAEAIQKSVAWYRAWSEKGTILSQEQLREYIDEIKEEK</sequence>
<accession>V8CKH1</accession>
<protein>
    <submittedName>
        <fullName evidence="2">CDP-glucose 4,6-dehydratase</fullName>
    </submittedName>
</protein>
<evidence type="ECO:0000259" key="1">
    <source>
        <dbReference type="Pfam" id="PF16363"/>
    </source>
</evidence>